<evidence type="ECO:0000256" key="2">
    <source>
        <dbReference type="ARBA" id="ARBA00023315"/>
    </source>
</evidence>
<accession>E8LR71</accession>
<feature type="domain" description="N-acetyltransferase" evidence="3">
    <location>
        <begin position="1"/>
        <end position="132"/>
    </location>
</feature>
<sequence>MSSLHIEVLDPIKLPLVARLYKAYYPSGKAKKDELIIAGYSDNQLTSVVRFRSIEQYRLLTGMLVAPEHREKGLGHQLMTYCEEQVLTNQDFCFAYQHLESFYGQHGFQLVEPQQLPNSLKNLFERYSQTKKLVPMQYVPH</sequence>
<dbReference type="InterPro" id="IPR000182">
    <property type="entry name" value="GNAT_dom"/>
</dbReference>
<keyword evidence="1 4" id="KW-0808">Transferase</keyword>
<dbReference type="PROSITE" id="PS51186">
    <property type="entry name" value="GNAT"/>
    <property type="match status" value="1"/>
</dbReference>
<keyword evidence="2 4" id="KW-0012">Acyltransferase</keyword>
<gene>
    <name evidence="4" type="ORF">VIBR0546_14657</name>
</gene>
<dbReference type="GO" id="GO:0016747">
    <property type="term" value="F:acyltransferase activity, transferring groups other than amino-acyl groups"/>
    <property type="evidence" value="ECO:0007669"/>
    <property type="project" value="InterPro"/>
</dbReference>
<dbReference type="RefSeq" id="WP_006878321.1">
    <property type="nucleotide sequence ID" value="NZ_AEVS01000031.1"/>
</dbReference>
<dbReference type="STRING" id="945543.VIBR0546_14657"/>
<comment type="caution">
    <text evidence="4">The sequence shown here is derived from an EMBL/GenBank/DDBJ whole genome shotgun (WGS) entry which is preliminary data.</text>
</comment>
<dbReference type="AlphaFoldDB" id="E8LR71"/>
<name>E8LR71_9VIBR</name>
<proteinExistence type="predicted"/>
<organism evidence="4 5">
    <name type="scientific">Vibrio brasiliensis LMG 20546</name>
    <dbReference type="NCBI Taxonomy" id="945543"/>
    <lineage>
        <taxon>Bacteria</taxon>
        <taxon>Pseudomonadati</taxon>
        <taxon>Pseudomonadota</taxon>
        <taxon>Gammaproteobacteria</taxon>
        <taxon>Vibrionales</taxon>
        <taxon>Vibrionaceae</taxon>
        <taxon>Vibrio</taxon>
        <taxon>Vibrio oreintalis group</taxon>
    </lineage>
</organism>
<evidence type="ECO:0000256" key="1">
    <source>
        <dbReference type="ARBA" id="ARBA00022679"/>
    </source>
</evidence>
<keyword evidence="5" id="KW-1185">Reference proteome</keyword>
<dbReference type="EMBL" id="AEVS01000031">
    <property type="protein sequence ID" value="EGA66714.1"/>
    <property type="molecule type" value="Genomic_DNA"/>
</dbReference>
<dbReference type="CDD" id="cd04301">
    <property type="entry name" value="NAT_SF"/>
    <property type="match status" value="1"/>
</dbReference>
<dbReference type="PANTHER" id="PTHR43800">
    <property type="entry name" value="PEPTIDYL-LYSINE N-ACETYLTRANSFERASE YJAB"/>
    <property type="match status" value="1"/>
</dbReference>
<dbReference type="PANTHER" id="PTHR43800:SF1">
    <property type="entry name" value="PEPTIDYL-LYSINE N-ACETYLTRANSFERASE YJAB"/>
    <property type="match status" value="1"/>
</dbReference>
<reference evidence="4 5" key="1">
    <citation type="journal article" date="2012" name="Int. J. Syst. Evol. Microbiol.">
        <title>Vibrio caribbeanicus sp. nov., isolated from the marine sponge Scleritoderma cyanea.</title>
        <authorList>
            <person name="Hoffmann M."/>
            <person name="Monday S.R."/>
            <person name="Allard M.W."/>
            <person name="Strain E.A."/>
            <person name="Whittaker P."/>
            <person name="Naum M."/>
            <person name="McCarthy P.J."/>
            <person name="Lopez J.V."/>
            <person name="Fischer M."/>
            <person name="Brown E.W."/>
        </authorList>
    </citation>
    <scope>NUCLEOTIDE SEQUENCE [LARGE SCALE GENOMIC DNA]</scope>
    <source>
        <strain evidence="4 5">LMG 20546</strain>
    </source>
</reference>
<evidence type="ECO:0000313" key="4">
    <source>
        <dbReference type="EMBL" id="EGA66714.1"/>
    </source>
</evidence>
<dbReference type="eggNOG" id="COG3153">
    <property type="taxonomic scope" value="Bacteria"/>
</dbReference>
<evidence type="ECO:0000259" key="3">
    <source>
        <dbReference type="PROSITE" id="PS51186"/>
    </source>
</evidence>
<dbReference type="Gene3D" id="3.40.630.30">
    <property type="match status" value="1"/>
</dbReference>
<dbReference type="Pfam" id="PF13673">
    <property type="entry name" value="Acetyltransf_10"/>
    <property type="match status" value="1"/>
</dbReference>
<dbReference type="Proteomes" id="UP000004371">
    <property type="component" value="Unassembled WGS sequence"/>
</dbReference>
<dbReference type="InterPro" id="IPR016181">
    <property type="entry name" value="Acyl_CoA_acyltransferase"/>
</dbReference>
<evidence type="ECO:0000313" key="5">
    <source>
        <dbReference type="Proteomes" id="UP000004371"/>
    </source>
</evidence>
<protein>
    <submittedName>
        <fullName evidence="4">Acyltransferase</fullName>
    </submittedName>
</protein>
<dbReference type="SUPFAM" id="SSF55729">
    <property type="entry name" value="Acyl-CoA N-acyltransferases (Nat)"/>
    <property type="match status" value="1"/>
</dbReference>